<dbReference type="STRING" id="1163617.SCD_n02242"/>
<keyword evidence="1" id="KW-1133">Transmembrane helix</keyword>
<gene>
    <name evidence="3" type="ORF">SCD_n02242</name>
</gene>
<keyword evidence="1" id="KW-0472">Membrane</keyword>
<name>S6AAL1_SULDS</name>
<keyword evidence="1" id="KW-0812">Transmembrane</keyword>
<dbReference type="AlphaFoldDB" id="S6AAL1"/>
<dbReference type="HOGENOM" id="CLU_159099_0_1_4"/>
<reference evidence="3 4" key="1">
    <citation type="journal article" date="2012" name="Appl. Environ. Microbiol.">
        <title>Draft genome sequence of a psychrotolerant sulfur-oxidizing bacterium, Sulfuricella denitrificans skB26, and proteomic insights into cold adaptation.</title>
        <authorList>
            <person name="Watanabe T."/>
            <person name="Kojima H."/>
            <person name="Fukui M."/>
        </authorList>
    </citation>
    <scope>NUCLEOTIDE SEQUENCE [LARGE SCALE GENOMIC DNA]</scope>
    <source>
        <strain evidence="4">skB26</strain>
    </source>
</reference>
<dbReference type="eggNOG" id="COG3462">
    <property type="taxonomic scope" value="Bacteria"/>
</dbReference>
<dbReference type="Proteomes" id="UP000015559">
    <property type="component" value="Chromosome"/>
</dbReference>
<keyword evidence="4" id="KW-1185">Reference proteome</keyword>
<organism evidence="3 4">
    <name type="scientific">Sulfuricella denitrificans (strain DSM 22764 / NBRC 105220 / skB26)</name>
    <dbReference type="NCBI Taxonomy" id="1163617"/>
    <lineage>
        <taxon>Bacteria</taxon>
        <taxon>Pseudomonadati</taxon>
        <taxon>Pseudomonadota</taxon>
        <taxon>Betaproteobacteria</taxon>
        <taxon>Nitrosomonadales</taxon>
        <taxon>Sulfuricellaceae</taxon>
        <taxon>Sulfuricella</taxon>
    </lineage>
</organism>
<accession>S6AAL1</accession>
<evidence type="ECO:0000259" key="2">
    <source>
        <dbReference type="Pfam" id="PF09851"/>
    </source>
</evidence>
<dbReference type="Pfam" id="PF09851">
    <property type="entry name" value="SHOCT"/>
    <property type="match status" value="1"/>
</dbReference>
<dbReference type="EMBL" id="AP013066">
    <property type="protein sequence ID" value="BAN36050.1"/>
    <property type="molecule type" value="Genomic_DNA"/>
</dbReference>
<feature type="transmembrane region" description="Helical" evidence="1">
    <location>
        <begin position="12"/>
        <end position="38"/>
    </location>
</feature>
<dbReference type="InterPro" id="IPR018649">
    <property type="entry name" value="SHOCT"/>
</dbReference>
<evidence type="ECO:0000313" key="3">
    <source>
        <dbReference type="EMBL" id="BAN36050.1"/>
    </source>
</evidence>
<dbReference type="KEGG" id="sdr:SCD_n02242"/>
<sequence>MMGNYYGMTGGFGFGGIFMILWWVLIIVGIVALVKWMVSSSRAGSRSVGDSKALGILKERYARGEIDEQEFQKRKLDLTQ</sequence>
<dbReference type="RefSeq" id="WP_009205246.1">
    <property type="nucleotide sequence ID" value="NC_022357.1"/>
</dbReference>
<proteinExistence type="predicted"/>
<evidence type="ECO:0000256" key="1">
    <source>
        <dbReference type="SAM" id="Phobius"/>
    </source>
</evidence>
<protein>
    <recommendedName>
        <fullName evidence="2">SHOCT domain-containing protein</fullName>
    </recommendedName>
</protein>
<feature type="domain" description="SHOCT" evidence="2">
    <location>
        <begin position="53"/>
        <end position="75"/>
    </location>
</feature>
<evidence type="ECO:0000313" key="4">
    <source>
        <dbReference type="Proteomes" id="UP000015559"/>
    </source>
</evidence>